<keyword evidence="2" id="KW-1185">Reference proteome</keyword>
<dbReference type="Gene3D" id="3.60.10.10">
    <property type="entry name" value="Endonuclease/exonuclease/phosphatase"/>
    <property type="match status" value="1"/>
</dbReference>
<dbReference type="RefSeq" id="XP_024892758.1">
    <property type="nucleotide sequence ID" value="XM_025036990.1"/>
</dbReference>
<dbReference type="Pfam" id="PF14529">
    <property type="entry name" value="Exo_endo_phos_2"/>
    <property type="match status" value="1"/>
</dbReference>
<dbReference type="InterPro" id="IPR036691">
    <property type="entry name" value="Endo/exonu/phosph_ase_sf"/>
</dbReference>
<dbReference type="PANTHER" id="PTHR33273">
    <property type="entry name" value="DOMAIN-CONTAINING PROTEIN, PUTATIVE-RELATED"/>
    <property type="match status" value="1"/>
</dbReference>
<name>A0A6J1REQ3_9HYME</name>
<gene>
    <name evidence="3" type="primary">LOC112468002</name>
</gene>
<evidence type="ECO:0000313" key="2">
    <source>
        <dbReference type="Proteomes" id="UP000504618"/>
    </source>
</evidence>
<evidence type="ECO:0000313" key="3">
    <source>
        <dbReference type="RefSeq" id="XP_024892758.1"/>
    </source>
</evidence>
<dbReference type="GO" id="GO:0003824">
    <property type="term" value="F:catalytic activity"/>
    <property type="evidence" value="ECO:0007669"/>
    <property type="project" value="InterPro"/>
</dbReference>
<proteinExistence type="predicted"/>
<dbReference type="PANTHER" id="PTHR33273:SF4">
    <property type="entry name" value="ENDONUCLEASE_EXONUCLEASE_PHOSPHATASE DOMAIN-CONTAINING PROTEIN"/>
    <property type="match status" value="1"/>
</dbReference>
<feature type="domain" description="Endonuclease/exonuclease/phosphatase" evidence="1">
    <location>
        <begin position="91"/>
        <end position="208"/>
    </location>
</feature>
<organism evidence="2 3">
    <name type="scientific">Temnothorax curvispinosus</name>
    <dbReference type="NCBI Taxonomy" id="300111"/>
    <lineage>
        <taxon>Eukaryota</taxon>
        <taxon>Metazoa</taxon>
        <taxon>Ecdysozoa</taxon>
        <taxon>Arthropoda</taxon>
        <taxon>Hexapoda</taxon>
        <taxon>Insecta</taxon>
        <taxon>Pterygota</taxon>
        <taxon>Neoptera</taxon>
        <taxon>Endopterygota</taxon>
        <taxon>Hymenoptera</taxon>
        <taxon>Apocrita</taxon>
        <taxon>Aculeata</taxon>
        <taxon>Formicoidea</taxon>
        <taxon>Formicidae</taxon>
        <taxon>Myrmicinae</taxon>
        <taxon>Temnothorax</taxon>
    </lineage>
</organism>
<dbReference type="GeneID" id="112468002"/>
<sequence length="272" mass="30503">MSQKILQANLNHCRAAQDLFLQAMAECGGGLGIAAEPYRVPRDHPCWAVDRRGSVAITWRQTAEPVACTRIETGDGFVAVKWGHITGSYQVAVYVSPNISSAQFNEYLGRLWDCVTKILPEPVVVAGDFNAKSALWGSPVTDARGKIFERWAAGLGLCIVNSGTTQTCVRRWGGSIVDITWTSPYAARRITRWRVADETETMSDHRYVEMDISVTPPEVWARRRELPRRFPRWALRKMDQDKFRASIQTSLWADDVLVQSEDVKRRGGFGAS</sequence>
<dbReference type="CDD" id="cd09077">
    <property type="entry name" value="R1-I-EN"/>
    <property type="match status" value="1"/>
</dbReference>
<evidence type="ECO:0000259" key="1">
    <source>
        <dbReference type="Pfam" id="PF14529"/>
    </source>
</evidence>
<protein>
    <submittedName>
        <fullName evidence="3">Uncharacterized protein LOC112468002</fullName>
    </submittedName>
</protein>
<dbReference type="SUPFAM" id="SSF56219">
    <property type="entry name" value="DNase I-like"/>
    <property type="match status" value="1"/>
</dbReference>
<dbReference type="Proteomes" id="UP000504618">
    <property type="component" value="Unplaced"/>
</dbReference>
<dbReference type="InterPro" id="IPR005135">
    <property type="entry name" value="Endo/exonuclease/phosphatase"/>
</dbReference>
<dbReference type="AlphaFoldDB" id="A0A6J1REQ3"/>
<dbReference type="OrthoDB" id="7554092at2759"/>
<reference evidence="3" key="1">
    <citation type="submission" date="2025-08" db="UniProtKB">
        <authorList>
            <consortium name="RefSeq"/>
        </authorList>
    </citation>
    <scope>IDENTIFICATION</scope>
    <source>
        <tissue evidence="3">Whole body</tissue>
    </source>
</reference>
<accession>A0A6J1REQ3</accession>